<dbReference type="EC" id="2.7.7.65" evidence="4"/>
<dbReference type="InterPro" id="IPR000700">
    <property type="entry name" value="PAS-assoc_C"/>
</dbReference>
<dbReference type="CDD" id="cd01949">
    <property type="entry name" value="GGDEF"/>
    <property type="match status" value="1"/>
</dbReference>
<dbReference type="PANTHER" id="PTHR44757:SF4">
    <property type="entry name" value="DIGUANYLATE CYCLASE DGCE-RELATED"/>
    <property type="match status" value="1"/>
</dbReference>
<dbReference type="FunFam" id="3.30.70.270:FF:000001">
    <property type="entry name" value="Diguanylate cyclase domain protein"/>
    <property type="match status" value="1"/>
</dbReference>
<keyword evidence="15" id="KW-1185">Reference proteome</keyword>
<dbReference type="InterPro" id="IPR029787">
    <property type="entry name" value="Nucleotide_cyclase"/>
</dbReference>
<dbReference type="Pfam" id="PF00989">
    <property type="entry name" value="PAS"/>
    <property type="match status" value="2"/>
</dbReference>
<dbReference type="GO" id="GO:0006355">
    <property type="term" value="P:regulation of DNA-templated transcription"/>
    <property type="evidence" value="ECO:0007669"/>
    <property type="project" value="InterPro"/>
</dbReference>
<protein>
    <recommendedName>
        <fullName evidence="4">diguanylate cyclase</fullName>
        <ecNumber evidence="4">2.7.7.65</ecNumber>
    </recommendedName>
</protein>
<dbReference type="SMART" id="SM00267">
    <property type="entry name" value="GGDEF"/>
    <property type="match status" value="1"/>
</dbReference>
<dbReference type="Gene3D" id="3.30.70.270">
    <property type="match status" value="1"/>
</dbReference>
<dbReference type="InterPro" id="IPR000014">
    <property type="entry name" value="PAS"/>
</dbReference>
<comment type="subcellular location">
    <subcellularLocation>
        <location evidence="2">Cell membrane</location>
        <topology evidence="2">Multi-pass membrane protein</topology>
    </subcellularLocation>
</comment>
<dbReference type="PANTHER" id="PTHR44757">
    <property type="entry name" value="DIGUANYLATE CYCLASE DGCP"/>
    <property type="match status" value="1"/>
</dbReference>
<dbReference type="NCBIfam" id="TIGR00229">
    <property type="entry name" value="sensory_box"/>
    <property type="match status" value="2"/>
</dbReference>
<keyword evidence="5" id="KW-1003">Cell membrane</keyword>
<evidence type="ECO:0000256" key="5">
    <source>
        <dbReference type="ARBA" id="ARBA00022475"/>
    </source>
</evidence>
<evidence type="ECO:0000256" key="3">
    <source>
        <dbReference type="ARBA" id="ARBA00004665"/>
    </source>
</evidence>
<dbReference type="Pfam" id="PF00990">
    <property type="entry name" value="GGDEF"/>
    <property type="match status" value="1"/>
</dbReference>
<evidence type="ECO:0000313" key="14">
    <source>
        <dbReference type="EMBL" id="VFS76861.1"/>
    </source>
</evidence>
<feature type="transmembrane region" description="Helical" evidence="10">
    <location>
        <begin position="21"/>
        <end position="40"/>
    </location>
</feature>
<organism evidence="14 15">
    <name type="scientific">Kluyvera cryocrescens</name>
    <name type="common">Kluyvera citrophila</name>
    <dbReference type="NCBI Taxonomy" id="580"/>
    <lineage>
        <taxon>Bacteria</taxon>
        <taxon>Pseudomonadati</taxon>
        <taxon>Pseudomonadota</taxon>
        <taxon>Gammaproteobacteria</taxon>
        <taxon>Enterobacterales</taxon>
        <taxon>Enterobacteriaceae</taxon>
        <taxon>Kluyvera</taxon>
    </lineage>
</organism>
<proteinExistence type="predicted"/>
<sequence length="758" mass="84666">MKNDIQRSSLVPTLSFHPMQILCGLGIVTCLFTLFSFTLVHKPSDLSPVWFPTAIMMAAFYRFNVKLWPGIALAGILGIIAATCIYSPSAITLFYPLVNTLEALTGALLLRRWLPLDNPLRNLHDWTRMAIACALIPPLLGSVLIGTFAPGTNALQTFFVWMIAEATGALALVPLGILLNASFLKRMRHTQALLNVILTTIITLVLSILSIFYMPWPFTFIMVLLMWSAVRQPRVETFLISLVTIMAVLTLTAQHPMVQEMIESTLNIYKLANMPGLPFMLVLLPTGVMSITMYAIDSERRHITESETRFRNAMEYSAIGMAVVDTHGQWLQVNKSLSTFLGYSQQELQRMTFQQVTWHEDLEGDLAQLDRLISGEVDSYSLEKRYCTRGGEIVWALLAVSLVRHEDGTPLYFIKQIEDINDLKKSREANRQLMAKITQANDALFQEKERLHITLDSISEAVISTDNEQNIIFMNPVAEKMSGWKQAEAEAQGKPLLDILRITYGSDGFTLNQLNSEEKSNGEAEHDKILQNRYGGNFDIHYTMTPLKTQEGERIGFVLVIQDVTESRKLLRQLSYSATHDALTDLPNRSSFESQLKGLLKLLPGSHQSHALVMLDLDFFKAVNDSAGHAAGDALLHEIATLMRSMLRPSDILARLGGDEFGFIIRHCSTEQALSACERVVDAINHYEFTWGGRRHQIGASAGLTLIHEHNASLAEALVQADTACYTSKNNGRGIVTVYTPTLHSGDQLSEYQICNNA</sequence>
<feature type="transmembrane region" description="Helical" evidence="10">
    <location>
        <begin position="158"/>
        <end position="180"/>
    </location>
</feature>
<feature type="transmembrane region" description="Helical" evidence="10">
    <location>
        <begin position="126"/>
        <end position="146"/>
    </location>
</feature>
<reference evidence="14 15" key="1">
    <citation type="submission" date="2019-03" db="EMBL/GenBank/DDBJ databases">
        <authorList>
            <consortium name="Pathogen Informatics"/>
        </authorList>
    </citation>
    <scope>NUCLEOTIDE SEQUENCE [LARGE SCALE GENOMIC DNA]</scope>
    <source>
        <strain evidence="14 15">NCTC12993</strain>
    </source>
</reference>
<dbReference type="InterPro" id="IPR001610">
    <property type="entry name" value="PAC"/>
</dbReference>
<feature type="transmembrane region" description="Helical" evidence="10">
    <location>
        <begin position="274"/>
        <end position="296"/>
    </location>
</feature>
<evidence type="ECO:0000256" key="8">
    <source>
        <dbReference type="ARBA" id="ARBA00023136"/>
    </source>
</evidence>
<feature type="domain" description="PAS" evidence="11">
    <location>
        <begin position="447"/>
        <end position="488"/>
    </location>
</feature>
<dbReference type="PROSITE" id="PS50887">
    <property type="entry name" value="GGDEF"/>
    <property type="match status" value="1"/>
</dbReference>
<dbReference type="InterPro" id="IPR000160">
    <property type="entry name" value="GGDEF_dom"/>
</dbReference>
<evidence type="ECO:0000256" key="9">
    <source>
        <dbReference type="ARBA" id="ARBA00034247"/>
    </source>
</evidence>
<evidence type="ECO:0000256" key="2">
    <source>
        <dbReference type="ARBA" id="ARBA00004651"/>
    </source>
</evidence>
<dbReference type="GO" id="GO:0052621">
    <property type="term" value="F:diguanylate cyclase activity"/>
    <property type="evidence" value="ECO:0007669"/>
    <property type="project" value="UniProtKB-EC"/>
</dbReference>
<dbReference type="CDD" id="cd00130">
    <property type="entry name" value="PAS"/>
    <property type="match status" value="2"/>
</dbReference>
<dbReference type="Pfam" id="PF05231">
    <property type="entry name" value="MASE1"/>
    <property type="match status" value="1"/>
</dbReference>
<feature type="domain" description="PAS" evidence="11">
    <location>
        <begin position="306"/>
        <end position="376"/>
    </location>
</feature>
<comment type="cofactor">
    <cofactor evidence="1">
        <name>Mg(2+)</name>
        <dbReference type="ChEBI" id="CHEBI:18420"/>
    </cofactor>
</comment>
<evidence type="ECO:0000256" key="10">
    <source>
        <dbReference type="SAM" id="Phobius"/>
    </source>
</evidence>
<evidence type="ECO:0000256" key="7">
    <source>
        <dbReference type="ARBA" id="ARBA00022989"/>
    </source>
</evidence>
<dbReference type="Proteomes" id="UP000401081">
    <property type="component" value="Unassembled WGS sequence"/>
</dbReference>
<dbReference type="SMART" id="SM00091">
    <property type="entry name" value="PAS"/>
    <property type="match status" value="2"/>
</dbReference>
<dbReference type="SUPFAM" id="SSF55073">
    <property type="entry name" value="Nucleotide cyclase"/>
    <property type="match status" value="1"/>
</dbReference>
<keyword evidence="14" id="KW-0378">Hydrolase</keyword>
<dbReference type="InterPro" id="IPR007895">
    <property type="entry name" value="MASE1"/>
</dbReference>
<feature type="transmembrane region" description="Helical" evidence="10">
    <location>
        <begin position="235"/>
        <end position="253"/>
    </location>
</feature>
<gene>
    <name evidence="14" type="primary">gmr_5</name>
    <name evidence="14" type="ORF">NCTC12993_05491</name>
</gene>
<evidence type="ECO:0000256" key="4">
    <source>
        <dbReference type="ARBA" id="ARBA00012528"/>
    </source>
</evidence>
<evidence type="ECO:0000259" key="13">
    <source>
        <dbReference type="PROSITE" id="PS50887"/>
    </source>
</evidence>
<dbReference type="GO" id="GO:0016787">
    <property type="term" value="F:hydrolase activity"/>
    <property type="evidence" value="ECO:0007669"/>
    <property type="project" value="UniProtKB-KW"/>
</dbReference>
<dbReference type="InterPro" id="IPR013767">
    <property type="entry name" value="PAS_fold"/>
</dbReference>
<dbReference type="GO" id="GO:0005886">
    <property type="term" value="C:plasma membrane"/>
    <property type="evidence" value="ECO:0007669"/>
    <property type="project" value="UniProtKB-SubCell"/>
</dbReference>
<dbReference type="AlphaFoldDB" id="A0A485BV19"/>
<keyword evidence="7 10" id="KW-1133">Transmembrane helix</keyword>
<dbReference type="InterPro" id="IPR052155">
    <property type="entry name" value="Biofilm_reg_signaling"/>
</dbReference>
<dbReference type="EMBL" id="CAADJD010000023">
    <property type="protein sequence ID" value="VFS76861.1"/>
    <property type="molecule type" value="Genomic_DNA"/>
</dbReference>
<dbReference type="PROSITE" id="PS50112">
    <property type="entry name" value="PAS"/>
    <property type="match status" value="2"/>
</dbReference>
<evidence type="ECO:0000313" key="15">
    <source>
        <dbReference type="Proteomes" id="UP000401081"/>
    </source>
</evidence>
<feature type="domain" description="PAC" evidence="12">
    <location>
        <begin position="524"/>
        <end position="576"/>
    </location>
</feature>
<dbReference type="PROSITE" id="PS50113">
    <property type="entry name" value="PAC"/>
    <property type="match status" value="2"/>
</dbReference>
<comment type="pathway">
    <text evidence="3">Purine metabolism; 3',5'-cyclic di-GMP biosynthesis.</text>
</comment>
<dbReference type="InterPro" id="IPR043128">
    <property type="entry name" value="Rev_trsase/Diguanyl_cyclase"/>
</dbReference>
<dbReference type="SUPFAM" id="SSF55785">
    <property type="entry name" value="PYP-like sensor domain (PAS domain)"/>
    <property type="match status" value="2"/>
</dbReference>
<evidence type="ECO:0000259" key="11">
    <source>
        <dbReference type="PROSITE" id="PS50112"/>
    </source>
</evidence>
<dbReference type="Gene3D" id="3.30.450.20">
    <property type="entry name" value="PAS domain"/>
    <property type="match status" value="2"/>
</dbReference>
<dbReference type="InterPro" id="IPR035965">
    <property type="entry name" value="PAS-like_dom_sf"/>
</dbReference>
<evidence type="ECO:0000256" key="6">
    <source>
        <dbReference type="ARBA" id="ARBA00022692"/>
    </source>
</evidence>
<keyword evidence="8 10" id="KW-0472">Membrane</keyword>
<keyword evidence="6 10" id="KW-0812">Transmembrane</keyword>
<feature type="transmembrane region" description="Helical" evidence="10">
    <location>
        <begin position="192"/>
        <end position="215"/>
    </location>
</feature>
<dbReference type="SMART" id="SM00086">
    <property type="entry name" value="PAC"/>
    <property type="match status" value="2"/>
</dbReference>
<feature type="transmembrane region" description="Helical" evidence="10">
    <location>
        <begin position="70"/>
        <end position="88"/>
    </location>
</feature>
<feature type="domain" description="PAC" evidence="12">
    <location>
        <begin position="380"/>
        <end position="432"/>
    </location>
</feature>
<dbReference type="RefSeq" id="WP_072277053.1">
    <property type="nucleotide sequence ID" value="NZ_BCTM01000001.1"/>
</dbReference>
<evidence type="ECO:0000259" key="12">
    <source>
        <dbReference type="PROSITE" id="PS50113"/>
    </source>
</evidence>
<dbReference type="NCBIfam" id="TIGR00254">
    <property type="entry name" value="GGDEF"/>
    <property type="match status" value="1"/>
</dbReference>
<evidence type="ECO:0000256" key="1">
    <source>
        <dbReference type="ARBA" id="ARBA00001946"/>
    </source>
</evidence>
<comment type="catalytic activity">
    <reaction evidence="9">
        <text>2 GTP = 3',3'-c-di-GMP + 2 diphosphate</text>
        <dbReference type="Rhea" id="RHEA:24898"/>
        <dbReference type="ChEBI" id="CHEBI:33019"/>
        <dbReference type="ChEBI" id="CHEBI:37565"/>
        <dbReference type="ChEBI" id="CHEBI:58805"/>
        <dbReference type="EC" id="2.7.7.65"/>
    </reaction>
</comment>
<name>A0A485BV19_KLUCR</name>
<accession>A0A485BV19</accession>
<feature type="domain" description="GGDEF" evidence="13">
    <location>
        <begin position="608"/>
        <end position="741"/>
    </location>
</feature>